<protein>
    <submittedName>
        <fullName evidence="2">Uncharacterized protein</fullName>
    </submittedName>
</protein>
<feature type="compositionally biased region" description="Low complexity" evidence="1">
    <location>
        <begin position="9"/>
        <end position="19"/>
    </location>
</feature>
<dbReference type="Proteomes" id="UP000203817">
    <property type="component" value="Segment"/>
</dbReference>
<dbReference type="RefSeq" id="YP_009337000.1">
    <property type="nucleotide sequence ID" value="NC_032978.1"/>
</dbReference>
<dbReference type="EMBL" id="KX883910">
    <property type="protein sequence ID" value="APG77943.1"/>
    <property type="molecule type" value="Genomic_RNA"/>
</dbReference>
<evidence type="ECO:0000313" key="2">
    <source>
        <dbReference type="EMBL" id="APG77943.1"/>
    </source>
</evidence>
<feature type="region of interest" description="Disordered" evidence="1">
    <location>
        <begin position="1"/>
        <end position="35"/>
    </location>
</feature>
<reference evidence="2 3" key="1">
    <citation type="journal article" date="2016" name="Nature">
        <title>Redefining the invertebrate RNA virosphere.</title>
        <authorList>
            <person name="Shi M."/>
            <person name="Lin X.D."/>
            <person name="Tian J.H."/>
            <person name="Chen L.J."/>
            <person name="Chen X."/>
            <person name="Li C.X."/>
            <person name="Qin X.C."/>
            <person name="Li J."/>
            <person name="Cao J.P."/>
            <person name="Eden J.S."/>
            <person name="Buchmann J."/>
            <person name="Wang W."/>
            <person name="Xu J."/>
            <person name="Holmes E.C."/>
            <person name="Zhang Y.Z."/>
        </authorList>
    </citation>
    <scope>NUCLEOTIDE SEQUENCE [LARGE SCALE GENOMIC DNA]</scope>
    <source>
        <strain evidence="3">insectZJ96360</strain>
    </source>
</reference>
<evidence type="ECO:0000313" key="3">
    <source>
        <dbReference type="Proteomes" id="UP000203817"/>
    </source>
</evidence>
<feature type="compositionally biased region" description="Polar residues" evidence="1">
    <location>
        <begin position="20"/>
        <end position="32"/>
    </location>
</feature>
<sequence length="278" mass="29174">MNGIKFVPSTGSSQSTGSSVTWNSNPTYQSPDSAGISWYDQATHWEPNDEGIESTGSNYNQFNEPYWSTRSESNGYSWNNSAEVEWNRTSNQTSFIGANTSEAANEAPTNDLEGYTQELHGEITSNEELMEGEEAGESAVKGAEGMGGPWGIAAIAMQSLGDATTNALTAGAKETQSQDFVNNSIQQGMGAQLQAGLINEQETANIGRVGAVSKGLDLLGPVGAALGYSAGQAAFAPGNPYLNTVNSFNGMTNPQDTGIVQSLNTDAASGQTQMVENV</sequence>
<name>A0A1L3KKQ9_9VIRU</name>
<proteinExistence type="predicted"/>
<dbReference type="OrthoDB" id="26890at10239"/>
<accession>A0A1L3KKQ9</accession>
<dbReference type="KEGG" id="vg:30854424"/>
<dbReference type="GeneID" id="30854424"/>
<keyword evidence="3" id="KW-1185">Reference proteome</keyword>
<evidence type="ECO:0000256" key="1">
    <source>
        <dbReference type="SAM" id="MobiDB-lite"/>
    </source>
</evidence>
<organism evidence="2 3">
    <name type="scientific">Shuangao insect virus 8</name>
    <dbReference type="NCBI Taxonomy" id="1923469"/>
    <lineage>
        <taxon>Viruses</taxon>
        <taxon>Riboviria</taxon>
        <taxon>Orthornavirae</taxon>
        <taxon>Pisuviricota</taxon>
        <taxon>Pisoniviricetes</taxon>
        <taxon>Picornavirales</taxon>
        <taxon>Polycipiviridae</taxon>
        <taxon>Sopolycivirus</taxon>
        <taxon>Sopolycivirus bestiolae</taxon>
    </lineage>
</organism>